<dbReference type="PANTHER" id="PTHR12789">
    <property type="entry name" value="DENSITY-REGULATED PROTEIN HOMOLOG"/>
    <property type="match status" value="1"/>
</dbReference>
<dbReference type="GO" id="GO:0003729">
    <property type="term" value="F:mRNA binding"/>
    <property type="evidence" value="ECO:0007669"/>
    <property type="project" value="TreeGrafter"/>
</dbReference>
<dbReference type="Pfam" id="PF01253">
    <property type="entry name" value="SUI1"/>
    <property type="match status" value="1"/>
</dbReference>
<dbReference type="STRING" id="1920490.GCA_001895925_04006"/>
<protein>
    <submittedName>
        <fullName evidence="6">Stress response translation initiation inhibitor YciH</fullName>
    </submittedName>
</protein>
<dbReference type="GO" id="GO:0006417">
    <property type="term" value="P:regulation of translation"/>
    <property type="evidence" value="ECO:0007669"/>
    <property type="project" value="UniProtKB-KW"/>
</dbReference>
<comment type="caution">
    <text evidence="6">The sequence shown here is derived from an EMBL/GenBank/DDBJ whole genome shotgun (WGS) entry which is preliminary data.</text>
</comment>
<gene>
    <name evidence="6" type="ORF">C7B65_09815</name>
</gene>
<dbReference type="Proteomes" id="UP000238634">
    <property type="component" value="Unassembled WGS sequence"/>
</dbReference>
<keyword evidence="2" id="KW-0810">Translation regulation</keyword>
<evidence type="ECO:0000256" key="1">
    <source>
        <dbReference type="ARBA" id="ARBA00005422"/>
    </source>
</evidence>
<dbReference type="SUPFAM" id="SSF55159">
    <property type="entry name" value="eIF1-like"/>
    <property type="match status" value="1"/>
</dbReference>
<organism evidence="6 7">
    <name type="scientific">Phormidesmis priestleyi ULC007</name>
    <dbReference type="NCBI Taxonomy" id="1920490"/>
    <lineage>
        <taxon>Bacteria</taxon>
        <taxon>Bacillati</taxon>
        <taxon>Cyanobacteriota</taxon>
        <taxon>Cyanophyceae</taxon>
        <taxon>Leptolyngbyales</taxon>
        <taxon>Leptolyngbyaceae</taxon>
        <taxon>Phormidesmis</taxon>
    </lineage>
</organism>
<dbReference type="InterPro" id="IPR036877">
    <property type="entry name" value="SUI1_dom_sf"/>
</dbReference>
<feature type="region of interest" description="Disordered" evidence="4">
    <location>
        <begin position="1"/>
        <end position="21"/>
    </location>
</feature>
<feature type="domain" description="SUI1" evidence="5">
    <location>
        <begin position="53"/>
        <end position="113"/>
    </location>
</feature>
<name>A0A2T1DHG5_9CYAN</name>
<dbReference type="EMBL" id="PVWG01000008">
    <property type="protein sequence ID" value="PSB19950.1"/>
    <property type="molecule type" value="Genomic_DNA"/>
</dbReference>
<keyword evidence="7" id="KW-1185">Reference proteome</keyword>
<dbReference type="InterPro" id="IPR005872">
    <property type="entry name" value="SUI1_arc_bac"/>
</dbReference>
<dbReference type="RefSeq" id="WP_073071148.1">
    <property type="nucleotide sequence ID" value="NZ_MPPI01000010.1"/>
</dbReference>
<dbReference type="PANTHER" id="PTHR12789:SF0">
    <property type="entry name" value="DENSITY-REGULATED PROTEIN"/>
    <property type="match status" value="1"/>
</dbReference>
<evidence type="ECO:0000256" key="3">
    <source>
        <dbReference type="ARBA" id="ARBA00022917"/>
    </source>
</evidence>
<evidence type="ECO:0000256" key="4">
    <source>
        <dbReference type="SAM" id="MobiDB-lite"/>
    </source>
</evidence>
<sequence>MAVSKRKSSQSGDSPKDKIVYSEFGNSNSEALQRGVPDLPPNQQNLRVQVSRKGRGGKTVTVITGFQGKAETLSALLKTLKNQCGTGGTAREETLEIQGDHAQKLVQILVQLGYKAKISGG</sequence>
<proteinExistence type="inferred from homology"/>
<dbReference type="CDD" id="cd11567">
    <property type="entry name" value="YciH_like"/>
    <property type="match status" value="1"/>
</dbReference>
<dbReference type="InterPro" id="IPR050318">
    <property type="entry name" value="DENR/SUI1_TIF"/>
</dbReference>
<evidence type="ECO:0000259" key="5">
    <source>
        <dbReference type="PROSITE" id="PS50296"/>
    </source>
</evidence>
<dbReference type="PROSITE" id="PS50296">
    <property type="entry name" value="SUI1"/>
    <property type="match status" value="1"/>
</dbReference>
<comment type="similarity">
    <text evidence="1">Belongs to the SUI1 family.</text>
</comment>
<evidence type="ECO:0000256" key="2">
    <source>
        <dbReference type="ARBA" id="ARBA00022845"/>
    </source>
</evidence>
<accession>A0A2T1DHG5</accession>
<dbReference type="GO" id="GO:0003743">
    <property type="term" value="F:translation initiation factor activity"/>
    <property type="evidence" value="ECO:0007669"/>
    <property type="project" value="InterPro"/>
</dbReference>
<dbReference type="NCBIfam" id="NF005669">
    <property type="entry name" value="PRK07451.1"/>
    <property type="match status" value="1"/>
</dbReference>
<dbReference type="OrthoDB" id="9792915at2"/>
<dbReference type="GO" id="GO:0002188">
    <property type="term" value="P:translation reinitiation"/>
    <property type="evidence" value="ECO:0007669"/>
    <property type="project" value="TreeGrafter"/>
</dbReference>
<dbReference type="GO" id="GO:0001731">
    <property type="term" value="P:formation of translation preinitiation complex"/>
    <property type="evidence" value="ECO:0007669"/>
    <property type="project" value="TreeGrafter"/>
</dbReference>
<dbReference type="Gene3D" id="3.30.780.10">
    <property type="entry name" value="SUI1-like domain"/>
    <property type="match status" value="1"/>
</dbReference>
<reference evidence="6 7" key="2">
    <citation type="submission" date="2018-03" db="EMBL/GenBank/DDBJ databases">
        <title>The ancient ancestry and fast evolution of plastids.</title>
        <authorList>
            <person name="Moore K.R."/>
            <person name="Magnabosco C."/>
            <person name="Momper L."/>
            <person name="Gold D.A."/>
            <person name="Bosak T."/>
            <person name="Fournier G.P."/>
        </authorList>
    </citation>
    <scope>NUCLEOTIDE SEQUENCE [LARGE SCALE GENOMIC DNA]</scope>
    <source>
        <strain evidence="6 7">ULC007</strain>
    </source>
</reference>
<evidence type="ECO:0000313" key="6">
    <source>
        <dbReference type="EMBL" id="PSB19950.1"/>
    </source>
</evidence>
<dbReference type="PIRSF" id="PIRSF037511">
    <property type="entry name" value="Transl_init_SUI1_pro"/>
    <property type="match status" value="1"/>
</dbReference>
<keyword evidence="3" id="KW-0648">Protein biosynthesis</keyword>
<dbReference type="AlphaFoldDB" id="A0A2T1DHG5"/>
<dbReference type="InterPro" id="IPR001950">
    <property type="entry name" value="SUI1"/>
</dbReference>
<reference evidence="6 7" key="1">
    <citation type="submission" date="2018-02" db="EMBL/GenBank/DDBJ databases">
        <authorList>
            <person name="Cohen D.B."/>
            <person name="Kent A.D."/>
        </authorList>
    </citation>
    <scope>NUCLEOTIDE SEQUENCE [LARGE SCALE GENOMIC DNA]</scope>
    <source>
        <strain evidence="6 7">ULC007</strain>
    </source>
</reference>
<evidence type="ECO:0000313" key="7">
    <source>
        <dbReference type="Proteomes" id="UP000238634"/>
    </source>
</evidence>